<protein>
    <submittedName>
        <fullName evidence="3">Uncharacterized protein LOC101890530</fullName>
    </submittedName>
</protein>
<dbReference type="VEuPathDB" id="VectorBase:MDOMA2_008755"/>
<gene>
    <name evidence="3" type="primary">LOC101890530</name>
</gene>
<dbReference type="eggNOG" id="ENOG502T82I">
    <property type="taxonomic scope" value="Eukaryota"/>
</dbReference>
<feature type="compositionally biased region" description="Low complexity" evidence="1">
    <location>
        <begin position="27"/>
        <end position="49"/>
    </location>
</feature>
<dbReference type="GeneID" id="101890530"/>
<accession>A0A9J7HZQ7</accession>
<reference evidence="3" key="1">
    <citation type="submission" date="2025-08" db="UniProtKB">
        <authorList>
            <consortium name="RefSeq"/>
        </authorList>
    </citation>
    <scope>IDENTIFICATION</scope>
    <source>
        <strain evidence="3">Aabys</strain>
        <tissue evidence="3">Whole body</tissue>
    </source>
</reference>
<feature type="region of interest" description="Disordered" evidence="1">
    <location>
        <begin position="1"/>
        <end position="55"/>
    </location>
</feature>
<keyword evidence="2" id="KW-1185">Reference proteome</keyword>
<dbReference type="RefSeq" id="XP_005179888.3">
    <property type="nucleotide sequence ID" value="XM_005179831.4"/>
</dbReference>
<organism evidence="2 3">
    <name type="scientific">Musca domestica</name>
    <name type="common">House fly</name>
    <dbReference type="NCBI Taxonomy" id="7370"/>
    <lineage>
        <taxon>Eukaryota</taxon>
        <taxon>Metazoa</taxon>
        <taxon>Ecdysozoa</taxon>
        <taxon>Arthropoda</taxon>
        <taxon>Hexapoda</taxon>
        <taxon>Insecta</taxon>
        <taxon>Pterygota</taxon>
        <taxon>Neoptera</taxon>
        <taxon>Endopterygota</taxon>
        <taxon>Diptera</taxon>
        <taxon>Brachycera</taxon>
        <taxon>Muscomorpha</taxon>
        <taxon>Muscoidea</taxon>
        <taxon>Muscidae</taxon>
        <taxon>Musca</taxon>
    </lineage>
</organism>
<proteinExistence type="predicted"/>
<dbReference type="OrthoDB" id="8062775at2759"/>
<evidence type="ECO:0000313" key="2">
    <source>
        <dbReference type="Proteomes" id="UP001652621"/>
    </source>
</evidence>
<name>A0A9J7HZQ7_MUSDO</name>
<dbReference type="VEuPathDB" id="VectorBase:MDOA005705"/>
<dbReference type="Proteomes" id="UP001652621">
    <property type="component" value="Unplaced"/>
</dbReference>
<sequence length="83" mass="9272">MVYTNRTEKCISSQDNPGVKASANANSKYQSSCVPSYSSGSTSGNKSTNNAWSKNASEADKWKYNNMVRENRDKFNSMHFVSF</sequence>
<evidence type="ECO:0000313" key="3">
    <source>
        <dbReference type="RefSeq" id="XP_005179888.3"/>
    </source>
</evidence>
<evidence type="ECO:0000256" key="1">
    <source>
        <dbReference type="SAM" id="MobiDB-lite"/>
    </source>
</evidence>